<sequence length="1115" mass="121401">MGTRGTGRRRSMKKEKTTGEEEALTLVSAQAEAKLAAKRAARAEAREIRLQELERRQREVDDEDYSDGGSGPPLTPASPLDGTSHPLGDGDTCVDNGSSSSSQKNPGFLAGVEEKYRQAMVSNAQLYNEKNQLLYVVDVLKDSLLELEELLSESRREYEDKVKEHEQEKQAHRLLQLQFCEMKEALKQHQELLNELQQLRSKEAASVLDISDRHDTKVQAQEFAEENRLECNERREDLQKEHGETLKPSLNINAAAGSPAAVGSVDVEQEAERRPADETELRSSREDDVDLQHQQDKPQNAEEPLWSSGRLQEQESAPPEEPNLSTEGDGSLAVDSTVAVCSSAGRVGSRPQEAVTSEDGDVPPTDVPSVGNTGDTEKEETSQILQEEQKPKQPNVGEALQPFPTEPNSGPQQNPQNSQLLEKDEGVEEAPNIPKSSTSSGKKKKKKRGKKKGGSHDNKSQQKAGTGKEAGANKEEADTKDVTNTLKSQSEDEKESGQTDASLMIASRFPNQTLPEASVDRGEDGEDEEAAGGEAATATFPQDEDKTEGPANAGSLAEGDTLTDSTTDPTSADPEDNPTLETEMVREEEPAVSCSDQKETSELKPAIEVPEADGKNSSDLSHTAEESESTSSTQSSILPPKDDGAEASSSSEPRPDKSPGVTASEEALEGVGGGDCEAENEGEGISRRVTSDPHDEDSGLPEQSQEPKHTEGAGRDGGSAELDPPAQTEEACASPEPERRPSRTCHHVGADATPGGAEALALEAEDKPKLENDQHHLQPESSASHSVEERANACGGGPEEEDGEDEEGRPFDFDYTEVELAAVRNPSQDPEWGETSQVTADDVNESKLSQSQEKRQKEPSESDGFRDTRSDSVGQEEPNSSPASEKTPEPFEDTSRKQKHQTYEVIEAAETQQFHAASTKELTGSADGDGHTASSATETDVDPVRMKDGDFPKLSGQAGGGSEESLEGKEAKKSSRKGKGKSKEEFPSTACRFCRFCLSEASVRLALSLSGGGFLHPWLSIFMDHLHTDHRHKTAHQLDRWMQHFNIEVDFSPGSVHSQQSFPRCTDEQEILRKEAFFVMGQYFGWDSWLWLSDLMAVLQENCFYAFMLKRSPDA</sequence>
<feature type="compositionally biased region" description="Low complexity" evidence="3">
    <location>
        <begin position="560"/>
        <end position="572"/>
    </location>
</feature>
<keyword evidence="5" id="KW-1185">Reference proteome</keyword>
<feature type="compositionally biased region" description="Basic and acidic residues" evidence="3">
    <location>
        <begin position="886"/>
        <end position="896"/>
    </location>
</feature>
<dbReference type="GeneTree" id="ENSGT00530000063564"/>
<protein>
    <submittedName>
        <fullName evidence="4">Uncharacterized protein</fullName>
    </submittedName>
</protein>
<feature type="compositionally biased region" description="Basic and acidic residues" evidence="3">
    <location>
        <begin position="852"/>
        <end position="870"/>
    </location>
</feature>
<feature type="compositionally biased region" description="Acidic residues" evidence="3">
    <location>
        <begin position="798"/>
        <end position="807"/>
    </location>
</feature>
<dbReference type="GO" id="GO:0006357">
    <property type="term" value="P:regulation of transcription by RNA polymerase II"/>
    <property type="evidence" value="ECO:0000318"/>
    <property type="project" value="GO_Central"/>
</dbReference>
<accession>A0A3B3IGG1</accession>
<evidence type="ECO:0000313" key="5">
    <source>
        <dbReference type="Proteomes" id="UP000001038"/>
    </source>
</evidence>
<feature type="compositionally biased region" description="Polar residues" evidence="3">
    <location>
        <begin position="871"/>
        <end position="884"/>
    </location>
</feature>
<feature type="compositionally biased region" description="Basic and acidic residues" evidence="3">
    <location>
        <begin position="471"/>
        <end position="481"/>
    </location>
</feature>
<gene>
    <name evidence="4" type="primary">LOC101161519</name>
</gene>
<dbReference type="Proteomes" id="UP000001038">
    <property type="component" value="Chromosome 21"/>
</dbReference>
<dbReference type="GO" id="GO:0000981">
    <property type="term" value="F:DNA-binding transcription factor activity, RNA polymerase II-specific"/>
    <property type="evidence" value="ECO:0000318"/>
    <property type="project" value="GO_Central"/>
</dbReference>
<dbReference type="PANTHER" id="PTHR19212">
    <property type="entry name" value="LEUCINE RICH REPEAT IN FLII INTERACTING PROTEIN"/>
    <property type="match status" value="1"/>
</dbReference>
<name>A0A3B3IGG1_ORYLA</name>
<dbReference type="AlphaFoldDB" id="A0A3B3IGG1"/>
<dbReference type="InParanoid" id="A0A3B3IGG1"/>
<dbReference type="Pfam" id="PF09738">
    <property type="entry name" value="LRRFIP"/>
    <property type="match status" value="2"/>
</dbReference>
<feature type="compositionally biased region" description="Basic residues" evidence="3">
    <location>
        <begin position="441"/>
        <end position="453"/>
    </location>
</feature>
<feature type="compositionally biased region" description="Polar residues" evidence="3">
    <location>
        <begin position="910"/>
        <end position="922"/>
    </location>
</feature>
<feature type="compositionally biased region" description="Polar residues" evidence="3">
    <location>
        <begin position="95"/>
        <end position="105"/>
    </location>
</feature>
<dbReference type="STRING" id="8090.ENSORLP00000043170"/>
<evidence type="ECO:0000256" key="1">
    <source>
        <dbReference type="ARBA" id="ARBA00008275"/>
    </source>
</evidence>
<comment type="similarity">
    <text evidence="1">Belongs to the LRRFIP family.</text>
</comment>
<organism evidence="4 5">
    <name type="scientific">Oryzias latipes</name>
    <name type="common">Japanese rice fish</name>
    <name type="synonym">Japanese killifish</name>
    <dbReference type="NCBI Taxonomy" id="8090"/>
    <lineage>
        <taxon>Eukaryota</taxon>
        <taxon>Metazoa</taxon>
        <taxon>Chordata</taxon>
        <taxon>Craniata</taxon>
        <taxon>Vertebrata</taxon>
        <taxon>Euteleostomi</taxon>
        <taxon>Actinopterygii</taxon>
        <taxon>Neopterygii</taxon>
        <taxon>Teleostei</taxon>
        <taxon>Neoteleostei</taxon>
        <taxon>Acanthomorphata</taxon>
        <taxon>Ovalentaria</taxon>
        <taxon>Atherinomorphae</taxon>
        <taxon>Beloniformes</taxon>
        <taxon>Adrianichthyidae</taxon>
        <taxon>Oryziinae</taxon>
        <taxon>Oryzias</taxon>
    </lineage>
</organism>
<evidence type="ECO:0000256" key="2">
    <source>
        <dbReference type="ARBA" id="ARBA00023054"/>
    </source>
</evidence>
<feature type="compositionally biased region" description="Basic and acidic residues" evidence="3">
    <location>
        <begin position="942"/>
        <end position="951"/>
    </location>
</feature>
<dbReference type="Bgee" id="ENSORLG00000028419">
    <property type="expression patterns" value="Expressed in gastrula and 14 other cell types or tissues"/>
</dbReference>
<feature type="compositionally biased region" description="Basic residues" evidence="3">
    <location>
        <begin position="1"/>
        <end position="13"/>
    </location>
</feature>
<keyword evidence="2" id="KW-0175">Coiled coil</keyword>
<feature type="compositionally biased region" description="Low complexity" evidence="3">
    <location>
        <begin position="254"/>
        <end position="265"/>
    </location>
</feature>
<feature type="compositionally biased region" description="Basic and acidic residues" evidence="3">
    <location>
        <begin position="684"/>
        <end position="697"/>
    </location>
</feature>
<feature type="compositionally biased region" description="Basic and acidic residues" evidence="3">
    <location>
        <begin position="270"/>
        <end position="300"/>
    </location>
</feature>
<dbReference type="Gene3D" id="1.20.5.4090">
    <property type="match status" value="1"/>
</dbReference>
<feature type="region of interest" description="Disordered" evidence="3">
    <location>
        <begin position="238"/>
        <end position="984"/>
    </location>
</feature>
<evidence type="ECO:0000313" key="4">
    <source>
        <dbReference type="Ensembl" id="ENSORLP00000043170.1"/>
    </source>
</evidence>
<dbReference type="InterPro" id="IPR019139">
    <property type="entry name" value="LRRFIP1/2"/>
</dbReference>
<feature type="region of interest" description="Disordered" evidence="3">
    <location>
        <begin position="50"/>
        <end position="107"/>
    </location>
</feature>
<reference evidence="4" key="3">
    <citation type="submission" date="2025-09" db="UniProtKB">
        <authorList>
            <consortium name="Ensembl"/>
        </authorList>
    </citation>
    <scope>IDENTIFICATION</scope>
    <source>
        <strain evidence="4">Hd-rR</strain>
    </source>
</reference>
<feature type="compositionally biased region" description="Low complexity" evidence="3">
    <location>
        <begin position="407"/>
        <end position="419"/>
    </location>
</feature>
<dbReference type="PANTHER" id="PTHR19212:SF5">
    <property type="entry name" value="LEUCINE-RICH REPEAT FLIGHTLESS-INTERACTING PROTEIN 1"/>
    <property type="match status" value="1"/>
</dbReference>
<reference evidence="4 5" key="1">
    <citation type="journal article" date="2007" name="Nature">
        <title>The medaka draft genome and insights into vertebrate genome evolution.</title>
        <authorList>
            <person name="Kasahara M."/>
            <person name="Naruse K."/>
            <person name="Sasaki S."/>
            <person name="Nakatani Y."/>
            <person name="Qu W."/>
            <person name="Ahsan B."/>
            <person name="Yamada T."/>
            <person name="Nagayasu Y."/>
            <person name="Doi K."/>
            <person name="Kasai Y."/>
            <person name="Jindo T."/>
            <person name="Kobayashi D."/>
            <person name="Shimada A."/>
            <person name="Toyoda A."/>
            <person name="Kuroki Y."/>
            <person name="Fujiyama A."/>
            <person name="Sasaki T."/>
            <person name="Shimizu A."/>
            <person name="Asakawa S."/>
            <person name="Shimizu N."/>
            <person name="Hashimoto S."/>
            <person name="Yang J."/>
            <person name="Lee Y."/>
            <person name="Matsushima K."/>
            <person name="Sugano S."/>
            <person name="Sakaizumi M."/>
            <person name="Narita T."/>
            <person name="Ohishi K."/>
            <person name="Haga S."/>
            <person name="Ohta F."/>
            <person name="Nomoto H."/>
            <person name="Nogata K."/>
            <person name="Morishita T."/>
            <person name="Endo T."/>
            <person name="Shin-I T."/>
            <person name="Takeda H."/>
            <person name="Morishita S."/>
            <person name="Kohara Y."/>
        </authorList>
    </citation>
    <scope>NUCLEOTIDE SEQUENCE [LARGE SCALE GENOMIC DNA]</scope>
    <source>
        <strain evidence="4 5">Hd-rR</strain>
    </source>
</reference>
<feature type="compositionally biased region" description="Basic and acidic residues" evidence="3">
    <location>
        <begin position="375"/>
        <end position="391"/>
    </location>
</feature>
<feature type="compositionally biased region" description="Basic and acidic residues" evidence="3">
    <location>
        <begin position="50"/>
        <end position="59"/>
    </location>
</feature>
<feature type="compositionally biased region" description="Basic and acidic residues" evidence="3">
    <location>
        <begin position="705"/>
        <end position="714"/>
    </location>
</feature>
<reference evidence="4" key="2">
    <citation type="submission" date="2025-08" db="UniProtKB">
        <authorList>
            <consortium name="Ensembl"/>
        </authorList>
    </citation>
    <scope>IDENTIFICATION</scope>
    <source>
        <strain evidence="4">Hd-rR</strain>
    </source>
</reference>
<dbReference type="Ensembl" id="ENSORLT00000034793.1">
    <property type="protein sequence ID" value="ENSORLP00000043170.1"/>
    <property type="gene ID" value="ENSORLG00000028419.1"/>
</dbReference>
<feature type="region of interest" description="Disordered" evidence="3">
    <location>
        <begin position="1"/>
        <end position="25"/>
    </location>
</feature>
<feature type="compositionally biased region" description="Basic and acidic residues" evidence="3">
    <location>
        <begin position="764"/>
        <end position="778"/>
    </location>
</feature>
<proteinExistence type="inferred from homology"/>
<evidence type="ECO:0000256" key="3">
    <source>
        <dbReference type="SAM" id="MobiDB-lite"/>
    </source>
</evidence>
<dbReference type="GO" id="GO:0000978">
    <property type="term" value="F:RNA polymerase II cis-regulatory region sequence-specific DNA binding"/>
    <property type="evidence" value="ECO:0000318"/>
    <property type="project" value="GO_Central"/>
</dbReference>